<dbReference type="Gene3D" id="2.60.40.10">
    <property type="entry name" value="Immunoglobulins"/>
    <property type="match status" value="1"/>
</dbReference>
<organism evidence="1 2">
    <name type="scientific">Halocaridina rubra</name>
    <name type="common">Hawaiian red shrimp</name>
    <dbReference type="NCBI Taxonomy" id="373956"/>
    <lineage>
        <taxon>Eukaryota</taxon>
        <taxon>Metazoa</taxon>
        <taxon>Ecdysozoa</taxon>
        <taxon>Arthropoda</taxon>
        <taxon>Crustacea</taxon>
        <taxon>Multicrustacea</taxon>
        <taxon>Malacostraca</taxon>
        <taxon>Eumalacostraca</taxon>
        <taxon>Eucarida</taxon>
        <taxon>Decapoda</taxon>
        <taxon>Pleocyemata</taxon>
        <taxon>Caridea</taxon>
        <taxon>Atyoidea</taxon>
        <taxon>Atyidae</taxon>
        <taxon>Halocaridina</taxon>
    </lineage>
</organism>
<dbReference type="EMBL" id="JAXCGZ010002034">
    <property type="protein sequence ID" value="KAK7084607.1"/>
    <property type="molecule type" value="Genomic_DNA"/>
</dbReference>
<proteinExistence type="predicted"/>
<reference evidence="1 2" key="1">
    <citation type="submission" date="2023-11" db="EMBL/GenBank/DDBJ databases">
        <title>Halocaridina rubra genome assembly.</title>
        <authorList>
            <person name="Smith C."/>
        </authorList>
    </citation>
    <scope>NUCLEOTIDE SEQUENCE [LARGE SCALE GENOMIC DNA]</scope>
    <source>
        <strain evidence="1">EP-1</strain>
        <tissue evidence="1">Whole</tissue>
    </source>
</reference>
<gene>
    <name evidence="1" type="ORF">SK128_019396</name>
</gene>
<comment type="caution">
    <text evidence="1">The sequence shown here is derived from an EMBL/GenBank/DDBJ whole genome shotgun (WGS) entry which is preliminary data.</text>
</comment>
<name>A0AAN9AFT1_HALRR</name>
<accession>A0AAN9AFT1</accession>
<dbReference type="InterPro" id="IPR013783">
    <property type="entry name" value="Ig-like_fold"/>
</dbReference>
<evidence type="ECO:0000313" key="1">
    <source>
        <dbReference type="EMBL" id="KAK7084607.1"/>
    </source>
</evidence>
<evidence type="ECO:0000313" key="2">
    <source>
        <dbReference type="Proteomes" id="UP001381693"/>
    </source>
</evidence>
<protein>
    <submittedName>
        <fullName evidence="1">Uncharacterized protein</fullName>
    </submittedName>
</protein>
<dbReference type="Proteomes" id="UP001381693">
    <property type="component" value="Unassembled WGS sequence"/>
</dbReference>
<keyword evidence="2" id="KW-1185">Reference proteome</keyword>
<sequence length="102" mass="12099">MMNGTLLENDSWRKRLADNQHPMAEKWWVMSRPQPYFAESQTNFTVISGQTAYLNCRVHMLGDKQVSARDSDSLVRAEIYIWIYCRYSQCNACLLHRFEIDF</sequence>
<dbReference type="AlphaFoldDB" id="A0AAN9AFT1"/>